<dbReference type="FunFam" id="2.60.200.20:FF:000008">
    <property type="entry name" value="smad nuclear-interacting protein 1"/>
    <property type="match status" value="1"/>
</dbReference>
<dbReference type="GO" id="GO:0006397">
    <property type="term" value="P:mRNA processing"/>
    <property type="evidence" value="ECO:0007669"/>
    <property type="project" value="UniProtKB-KW"/>
</dbReference>
<dbReference type="GO" id="GO:0005681">
    <property type="term" value="C:spliceosomal complex"/>
    <property type="evidence" value="ECO:0007669"/>
    <property type="project" value="UniProtKB-KW"/>
</dbReference>
<accession>H2Y4L9</accession>
<evidence type="ECO:0000256" key="12">
    <source>
        <dbReference type="SAM" id="MobiDB-lite"/>
    </source>
</evidence>
<evidence type="ECO:0000256" key="4">
    <source>
        <dbReference type="ARBA" id="ARBA00022664"/>
    </source>
</evidence>
<keyword evidence="6" id="KW-0832">Ubl conjugation</keyword>
<dbReference type="SUPFAM" id="SSF49879">
    <property type="entry name" value="SMAD/FHA domain"/>
    <property type="match status" value="1"/>
</dbReference>
<evidence type="ECO:0000259" key="13">
    <source>
        <dbReference type="PROSITE" id="PS50006"/>
    </source>
</evidence>
<evidence type="ECO:0000256" key="7">
    <source>
        <dbReference type="ARBA" id="ARBA00023054"/>
    </source>
</evidence>
<keyword evidence="4" id="KW-0507">mRNA processing</keyword>
<feature type="compositionally biased region" description="Low complexity" evidence="12">
    <location>
        <begin position="90"/>
        <end position="100"/>
    </location>
</feature>
<feature type="domain" description="FHA" evidence="13">
    <location>
        <begin position="297"/>
        <end position="362"/>
    </location>
</feature>
<feature type="compositionally biased region" description="Basic residues" evidence="12">
    <location>
        <begin position="111"/>
        <end position="121"/>
    </location>
</feature>
<evidence type="ECO:0000256" key="8">
    <source>
        <dbReference type="ARBA" id="ARBA00023158"/>
    </source>
</evidence>
<evidence type="ECO:0000256" key="5">
    <source>
        <dbReference type="ARBA" id="ARBA00022728"/>
    </source>
</evidence>
<comment type="subcellular location">
    <subcellularLocation>
        <location evidence="1">Nucleus</location>
    </subcellularLocation>
</comment>
<keyword evidence="5" id="KW-0747">Spliceosome</keyword>
<evidence type="ECO:0000256" key="9">
    <source>
        <dbReference type="ARBA" id="ARBA00023187"/>
    </source>
</evidence>
<dbReference type="InterPro" id="IPR000253">
    <property type="entry name" value="FHA_dom"/>
</dbReference>
<dbReference type="Gene3D" id="2.60.200.20">
    <property type="match status" value="1"/>
</dbReference>
<reference evidence="15" key="1">
    <citation type="submission" date="2003-08" db="EMBL/GenBank/DDBJ databases">
        <authorList>
            <person name="Birren B."/>
            <person name="Nusbaum C."/>
            <person name="Abebe A."/>
            <person name="Abouelleil A."/>
            <person name="Adekoya E."/>
            <person name="Ait-zahra M."/>
            <person name="Allen N."/>
            <person name="Allen T."/>
            <person name="An P."/>
            <person name="Anderson M."/>
            <person name="Anderson S."/>
            <person name="Arachchi H."/>
            <person name="Armbruster J."/>
            <person name="Bachantsang P."/>
            <person name="Baldwin J."/>
            <person name="Barry A."/>
            <person name="Bayul T."/>
            <person name="Blitshsteyn B."/>
            <person name="Bloom T."/>
            <person name="Blye J."/>
            <person name="Boguslavskiy L."/>
            <person name="Borowsky M."/>
            <person name="Boukhgalter B."/>
            <person name="Brunache A."/>
            <person name="Butler J."/>
            <person name="Calixte N."/>
            <person name="Calvo S."/>
            <person name="Camarata J."/>
            <person name="Campo K."/>
            <person name="Chang J."/>
            <person name="Cheshatsang Y."/>
            <person name="Citroen M."/>
            <person name="Collymore A."/>
            <person name="Considine T."/>
            <person name="Cook A."/>
            <person name="Cooke P."/>
            <person name="Corum B."/>
            <person name="Cuomo C."/>
            <person name="David R."/>
            <person name="Dawoe T."/>
            <person name="Degray S."/>
            <person name="Dodge S."/>
            <person name="Dooley K."/>
            <person name="Dorje P."/>
            <person name="Dorjee K."/>
            <person name="Dorris L."/>
            <person name="Duffey N."/>
            <person name="Dupes A."/>
            <person name="Elkins T."/>
            <person name="Engels R."/>
            <person name="Erickson J."/>
            <person name="Farina A."/>
            <person name="Faro S."/>
            <person name="Ferreira P."/>
            <person name="Fischer H."/>
            <person name="Fitzgerald M."/>
            <person name="Foley K."/>
            <person name="Gage D."/>
            <person name="Galagan J."/>
            <person name="Gearin G."/>
            <person name="Gnerre S."/>
            <person name="Gnirke A."/>
            <person name="Goyette A."/>
            <person name="Graham J."/>
            <person name="Grandbois E."/>
            <person name="Gyaltsen K."/>
            <person name="Hafez N."/>
            <person name="Hagopian D."/>
            <person name="Hagos B."/>
            <person name="Hall J."/>
            <person name="Hatcher B."/>
            <person name="Heller A."/>
            <person name="Higgins H."/>
            <person name="Honan T."/>
            <person name="Horn A."/>
            <person name="Houde N."/>
            <person name="Hughes L."/>
            <person name="Hulme W."/>
            <person name="Husby E."/>
            <person name="Iliev I."/>
            <person name="Jaffe D."/>
            <person name="Jones C."/>
            <person name="Kamal M."/>
            <person name="Kamat A."/>
            <person name="Kamvysselis M."/>
            <person name="Karlsson E."/>
            <person name="Kells C."/>
            <person name="Kieu A."/>
            <person name="Kisner P."/>
            <person name="Kodira C."/>
            <person name="Kulbokas E."/>
            <person name="Labutti K."/>
            <person name="Lama D."/>
            <person name="Landers T."/>
            <person name="Leger J."/>
            <person name="Levine S."/>
            <person name="Lewis D."/>
            <person name="Lewis T."/>
            <person name="Lindblad-toh K."/>
            <person name="Liu X."/>
            <person name="Lokyitsang T."/>
            <person name="Lokyitsang Y."/>
            <person name="Lucien O."/>
            <person name="Lui A."/>
            <person name="Ma L.J."/>
            <person name="Mabbitt R."/>
            <person name="Macdonald J."/>
            <person name="Maclean C."/>
            <person name="Major J."/>
            <person name="Manning J."/>
            <person name="Marabella R."/>
            <person name="Maru K."/>
            <person name="Matthews C."/>
            <person name="Mauceli E."/>
            <person name="Mccarthy M."/>
            <person name="Mcdonough S."/>
            <person name="Mcghee T."/>
            <person name="Meldrim J."/>
            <person name="Meneus L."/>
            <person name="Mesirov J."/>
            <person name="Mihalev A."/>
            <person name="Mihova T."/>
            <person name="Mikkelsen T."/>
            <person name="Mlenga V."/>
            <person name="Moru K."/>
            <person name="Mozes J."/>
            <person name="Mulrain L."/>
            <person name="Munson G."/>
            <person name="Naylor J."/>
            <person name="Newes C."/>
            <person name="Nguyen C."/>
            <person name="Nguyen N."/>
            <person name="Nguyen T."/>
            <person name="Nicol R."/>
            <person name="Nielsen C."/>
            <person name="Nizzari M."/>
            <person name="Norbu C."/>
            <person name="Norbu N."/>
            <person name="O'donnell P."/>
            <person name="Okoawo O."/>
            <person name="O'leary S."/>
            <person name="Omotosho B."/>
            <person name="O'neill K."/>
            <person name="Osman S."/>
            <person name="Parker S."/>
            <person name="Perrin D."/>
            <person name="Phunkhang P."/>
            <person name="Piqani B."/>
            <person name="Purcell S."/>
            <person name="Rachupka T."/>
            <person name="Ramasamy U."/>
            <person name="Rameau R."/>
            <person name="Ray V."/>
            <person name="Raymond C."/>
            <person name="Retta R."/>
            <person name="Richardson S."/>
            <person name="Rise C."/>
            <person name="Rodriguez J."/>
            <person name="Rogers J."/>
            <person name="Rogov P."/>
            <person name="Rutman M."/>
            <person name="Schupbach R."/>
            <person name="Seaman C."/>
            <person name="Settipalli S."/>
            <person name="Sharpe T."/>
            <person name="Sheridan J."/>
            <person name="Sherpa N."/>
            <person name="Shi J."/>
            <person name="Smirnov S."/>
            <person name="Smith C."/>
            <person name="Sougnez C."/>
            <person name="Spencer B."/>
            <person name="Stalker J."/>
            <person name="Stange-thomann N."/>
            <person name="Stavropoulos S."/>
            <person name="Stetson K."/>
            <person name="Stone C."/>
            <person name="Stone S."/>
            <person name="Stubbs M."/>
            <person name="Talamas J."/>
            <person name="Tchuinga P."/>
            <person name="Tenzing P."/>
            <person name="Tesfaye S."/>
            <person name="Theodore J."/>
            <person name="Thoulutsang Y."/>
            <person name="Topham K."/>
            <person name="Towey S."/>
            <person name="Tsamla T."/>
            <person name="Tsomo N."/>
            <person name="Vallee D."/>
            <person name="Vassiliev H."/>
            <person name="Venkataraman V."/>
            <person name="Vinson J."/>
            <person name="Vo A."/>
            <person name="Wade C."/>
            <person name="Wang S."/>
            <person name="Wangchuk T."/>
            <person name="Wangdi T."/>
            <person name="Whittaker C."/>
            <person name="Wilkinson J."/>
            <person name="Wu Y."/>
            <person name="Wyman D."/>
            <person name="Yadav S."/>
            <person name="Yang S."/>
            <person name="Yang X."/>
            <person name="Yeager S."/>
            <person name="Yee E."/>
            <person name="Young G."/>
            <person name="Zainoun J."/>
            <person name="Zembeck L."/>
            <person name="Zimmer A."/>
            <person name="Zody M."/>
            <person name="Lander E."/>
        </authorList>
    </citation>
    <scope>NUCLEOTIDE SEQUENCE [LARGE SCALE GENOMIC DNA]</scope>
</reference>
<dbReference type="InterPro" id="IPR008984">
    <property type="entry name" value="SMAD_FHA_dom_sf"/>
</dbReference>
<feature type="region of interest" description="Disordered" evidence="12">
    <location>
        <begin position="1"/>
        <end position="218"/>
    </location>
</feature>
<dbReference type="Proteomes" id="UP000007875">
    <property type="component" value="Unassembled WGS sequence"/>
</dbReference>
<feature type="compositionally biased region" description="Basic and acidic residues" evidence="12">
    <location>
        <begin position="164"/>
        <end position="182"/>
    </location>
</feature>
<dbReference type="GeneTree" id="ENSGT00940000156553"/>
<evidence type="ECO:0000313" key="14">
    <source>
        <dbReference type="Ensembl" id="ENSCSAVP00000000267.1"/>
    </source>
</evidence>
<feature type="compositionally biased region" description="Basic and acidic residues" evidence="12">
    <location>
        <begin position="60"/>
        <end position="81"/>
    </location>
</feature>
<dbReference type="Ensembl" id="ENSCSAVT00000000269.1">
    <property type="protein sequence ID" value="ENSCSAVP00000000267.1"/>
    <property type="gene ID" value="ENSCSAVG00000000148.1"/>
</dbReference>
<keyword evidence="3" id="KW-0597">Phosphoprotein</keyword>
<evidence type="ECO:0000256" key="2">
    <source>
        <dbReference type="ARBA" id="ARBA00022499"/>
    </source>
</evidence>
<keyword evidence="2" id="KW-1017">Isopeptide bond</keyword>
<dbReference type="GO" id="GO:0031047">
    <property type="term" value="P:regulatory ncRNA-mediated gene silencing"/>
    <property type="evidence" value="ECO:0007669"/>
    <property type="project" value="UniProtKB-KW"/>
</dbReference>
<reference evidence="14" key="2">
    <citation type="submission" date="2025-08" db="UniProtKB">
        <authorList>
            <consortium name="Ensembl"/>
        </authorList>
    </citation>
    <scope>IDENTIFICATION</scope>
</reference>
<dbReference type="Pfam" id="PF00498">
    <property type="entry name" value="FHA"/>
    <property type="match status" value="1"/>
</dbReference>
<dbReference type="STRING" id="51511.ENSCSAVP00000000267"/>
<feature type="compositionally biased region" description="Basic residues" evidence="12">
    <location>
        <begin position="150"/>
        <end position="163"/>
    </location>
</feature>
<feature type="compositionally biased region" description="Low complexity" evidence="12">
    <location>
        <begin position="39"/>
        <end position="50"/>
    </location>
</feature>
<keyword evidence="10" id="KW-0539">Nucleus</keyword>
<dbReference type="eggNOG" id="KOG1882">
    <property type="taxonomic scope" value="Eukaryota"/>
</dbReference>
<evidence type="ECO:0000256" key="6">
    <source>
        <dbReference type="ARBA" id="ARBA00022843"/>
    </source>
</evidence>
<keyword evidence="9" id="KW-0508">mRNA splicing</keyword>
<feature type="compositionally biased region" description="Basic and acidic residues" evidence="12">
    <location>
        <begin position="192"/>
        <end position="213"/>
    </location>
</feature>
<dbReference type="InterPro" id="IPR050923">
    <property type="entry name" value="Cell_Proc_Reg/RNA_Proc"/>
</dbReference>
<keyword evidence="7" id="KW-0175">Coiled coil</keyword>
<dbReference type="PANTHER" id="PTHR23308">
    <property type="entry name" value="NUCLEAR INHIBITOR OF PROTEIN PHOSPHATASE-1"/>
    <property type="match status" value="1"/>
</dbReference>
<dbReference type="PROSITE" id="PS50006">
    <property type="entry name" value="FHA_DOMAIN"/>
    <property type="match status" value="1"/>
</dbReference>
<dbReference type="InParanoid" id="H2Y4L9"/>
<dbReference type="AlphaFoldDB" id="H2Y4L9"/>
<reference evidence="14" key="3">
    <citation type="submission" date="2025-09" db="UniProtKB">
        <authorList>
            <consortium name="Ensembl"/>
        </authorList>
    </citation>
    <scope>IDENTIFICATION</scope>
</reference>
<dbReference type="GO" id="GO:0008380">
    <property type="term" value="P:RNA splicing"/>
    <property type="evidence" value="ECO:0007669"/>
    <property type="project" value="UniProtKB-KW"/>
</dbReference>
<keyword evidence="8" id="KW-0943">RNA-mediated gene silencing</keyword>
<evidence type="ECO:0000256" key="3">
    <source>
        <dbReference type="ARBA" id="ARBA00022553"/>
    </source>
</evidence>
<dbReference type="SMART" id="SM00240">
    <property type="entry name" value="FHA"/>
    <property type="match status" value="1"/>
</dbReference>
<evidence type="ECO:0000313" key="15">
    <source>
        <dbReference type="Proteomes" id="UP000007875"/>
    </source>
</evidence>
<comment type="function">
    <text evidence="11">Required for pre-mRNA splicing as component of the spliceosome. As a component of the minor spliceosome, involved in the splicing of U12-type introns in pre-mRNAs. Down-regulates NF-kappa-B signaling by competing with RELA for CREBBP/EP300 binding. Involved in the microRNA (miRNA) biogenesis. May be involved in cyclin-D1/CCND1 mRNA stability through the SNARP complex which associates with both the 3'end of the CCND1 gene and its mRNA.</text>
</comment>
<proteinExistence type="predicted"/>
<evidence type="ECO:0000256" key="1">
    <source>
        <dbReference type="ARBA" id="ARBA00004123"/>
    </source>
</evidence>
<organism evidence="14 15">
    <name type="scientific">Ciona savignyi</name>
    <name type="common">Pacific transparent sea squirt</name>
    <dbReference type="NCBI Taxonomy" id="51511"/>
    <lineage>
        <taxon>Eukaryota</taxon>
        <taxon>Metazoa</taxon>
        <taxon>Chordata</taxon>
        <taxon>Tunicata</taxon>
        <taxon>Ascidiacea</taxon>
        <taxon>Phlebobranchia</taxon>
        <taxon>Cionidae</taxon>
        <taxon>Ciona</taxon>
    </lineage>
</organism>
<protein>
    <recommendedName>
        <fullName evidence="13">FHA domain-containing protein</fullName>
    </recommendedName>
</protein>
<evidence type="ECO:0000256" key="11">
    <source>
        <dbReference type="ARBA" id="ARBA00055964"/>
    </source>
</evidence>
<keyword evidence="15" id="KW-1185">Reference proteome</keyword>
<name>H2Y4L9_CIOSA</name>
<feature type="compositionally biased region" description="Basic and acidic residues" evidence="12">
    <location>
        <begin position="122"/>
        <end position="136"/>
    </location>
</feature>
<sequence length="409" mass="47418">ISEEMHKNHRKGEQKKQKTQNLGEVKQVSVSKQRRRNSSSDSDSSSDSNSELSGNKNHKHPNDRAGRSIEKCRKENTENSRKKGKRSRSTSESGSSSSSDSSDDNEQLKRTKEKSHRHKSKKENNETEKGQREIKEYSNSSDSSQERNPKSKKRSQNQSKSKRDRIPEKRPREDARKEVSDRRRNKSRERRRNSLDRSQERMSHNRSRNREDGYSNGAGEVEEAFKKEEEKVEKEKPNLGLSGALTADTNTFKGVVIKYNEPPEARVPKKRWRLYPFKGTENLKASLILHLHRQSAYLLGRLRRIADIPIDHPSCSKQHAVFQFRLVLLMDIVVDGVKKRRVKPYIIDLGSANGTYVNNERIEAQRYLELKEKDLLKFGFSSREYVLLHDKADTTEIGSDENEEEDEQD</sequence>
<evidence type="ECO:0000256" key="10">
    <source>
        <dbReference type="ARBA" id="ARBA00023242"/>
    </source>
</evidence>